<comment type="caution">
    <text evidence="2">The sequence shown here is derived from an EMBL/GenBank/DDBJ whole genome shotgun (WGS) entry which is preliminary data.</text>
</comment>
<sequence>MRIISIILVLAYFWLCSGWTKKWLINIFEFKKKAWRTRAIAIMLNFYTLSFIGGIFIFFSKLGWAQIGTIFILNGCLQFIFKGFGQTKNIPLSAPHKISFPAVKKTKIFIIIAVIAYLILFVAGLVILHSTLPYVSTFFLNHSSLSSPWQVIQGYYIYIFALASLILAGLIFSRLSTKTLLFLLILHSFLLHSYLPLTNELVWGADQWRHMAQEGQILTGQKVEVILYDDNPKTIIQRLNPGELSYNNLWTAESLLFLFTKFSLININKWLLVILFSFFVPLLIYEASVRLGAKRPASLLAVWLSFIFFPLQSLGAMTLPVSFGFIFWIFFLILLFSLLQKPSKNKRMILLCLSVLGLFGYALYFLLGWLAWLLAEIVIFFNKNSQSHLKKKLWSVLTGVIIGLVLPAFEFFTRYSYYQTGLVERLKTCLANFSGYYLSIGPLVNDAWGGNIVFNQVPYDSFVENFFTHLIILIPIIMLILFVFTIKGFFVLLKKDNLTMNFVAYFVLFIWISYLVGFYVLSGDRLLSRRLDMVLAISLLALISAGLSDFYLKISCSVRYWFKIFMIPFFCFILAMSYSLGPDAKSISLADFQAMRYVFEQVKDQNEVCVISDTMPLLALEYFSNKKIIGGGFPINENFAQPQRVDLYNSLGKKLTKEEFERGLILTKAEACFFVGFSQNSGLFTPVATVANRPIYMYNKRN</sequence>
<dbReference type="Proteomes" id="UP000231183">
    <property type="component" value="Unassembled WGS sequence"/>
</dbReference>
<feature type="transmembrane region" description="Helical" evidence="1">
    <location>
        <begin position="351"/>
        <end position="381"/>
    </location>
</feature>
<keyword evidence="1" id="KW-0812">Transmembrane</keyword>
<feature type="transmembrane region" description="Helical" evidence="1">
    <location>
        <begin position="106"/>
        <end position="135"/>
    </location>
</feature>
<feature type="transmembrane region" description="Helical" evidence="1">
    <location>
        <begin position="155"/>
        <end position="173"/>
    </location>
</feature>
<organism evidence="2 3">
    <name type="scientific">Candidatus Magasanikbacteria bacterium CG10_big_fil_rev_8_21_14_0_10_40_10</name>
    <dbReference type="NCBI Taxonomy" id="1974648"/>
    <lineage>
        <taxon>Bacteria</taxon>
        <taxon>Candidatus Magasanikiibacteriota</taxon>
    </lineage>
</organism>
<evidence type="ECO:0008006" key="4">
    <source>
        <dbReference type="Google" id="ProtNLM"/>
    </source>
</evidence>
<feature type="transmembrane region" description="Helical" evidence="1">
    <location>
        <begin position="433"/>
        <end position="454"/>
    </location>
</feature>
<feature type="transmembrane region" description="Helical" evidence="1">
    <location>
        <begin position="533"/>
        <end position="552"/>
    </location>
</feature>
<feature type="transmembrane region" description="Helical" evidence="1">
    <location>
        <begin position="180"/>
        <end position="197"/>
    </location>
</feature>
<keyword evidence="1" id="KW-1133">Transmembrane helix</keyword>
<feature type="transmembrane region" description="Helical" evidence="1">
    <location>
        <begin position="321"/>
        <end position="339"/>
    </location>
</feature>
<feature type="transmembrane region" description="Helical" evidence="1">
    <location>
        <begin position="6"/>
        <end position="28"/>
    </location>
</feature>
<accession>A0A2M6W4K6</accession>
<feature type="transmembrane region" description="Helical" evidence="1">
    <location>
        <begin position="564"/>
        <end position="581"/>
    </location>
</feature>
<evidence type="ECO:0000313" key="2">
    <source>
        <dbReference type="EMBL" id="PIT87721.1"/>
    </source>
</evidence>
<dbReference type="AlphaFoldDB" id="A0A2M6W4K6"/>
<feature type="transmembrane region" description="Helical" evidence="1">
    <location>
        <begin position="297"/>
        <end position="315"/>
    </location>
</feature>
<feature type="transmembrane region" description="Helical" evidence="1">
    <location>
        <begin position="393"/>
        <end position="412"/>
    </location>
</feature>
<dbReference type="EMBL" id="PFBX01000012">
    <property type="protein sequence ID" value="PIT87721.1"/>
    <property type="molecule type" value="Genomic_DNA"/>
</dbReference>
<feature type="transmembrane region" description="Helical" evidence="1">
    <location>
        <begin position="65"/>
        <end position="85"/>
    </location>
</feature>
<evidence type="ECO:0000256" key="1">
    <source>
        <dbReference type="SAM" id="Phobius"/>
    </source>
</evidence>
<feature type="transmembrane region" description="Helical" evidence="1">
    <location>
        <begin position="267"/>
        <end position="285"/>
    </location>
</feature>
<keyword evidence="1" id="KW-0472">Membrane</keyword>
<protein>
    <recommendedName>
        <fullName evidence="4">Glycosyltransferase RgtA/B/C/D-like domain-containing protein</fullName>
    </recommendedName>
</protein>
<feature type="transmembrane region" description="Helical" evidence="1">
    <location>
        <begin position="466"/>
        <end position="490"/>
    </location>
</feature>
<proteinExistence type="predicted"/>
<feature type="transmembrane region" description="Helical" evidence="1">
    <location>
        <begin position="40"/>
        <end position="59"/>
    </location>
</feature>
<reference evidence="3" key="1">
    <citation type="submission" date="2017-09" db="EMBL/GenBank/DDBJ databases">
        <title>Depth-based differentiation of microbial function through sediment-hosted aquifers and enrichment of novel symbionts in the deep terrestrial subsurface.</title>
        <authorList>
            <person name="Probst A.J."/>
            <person name="Ladd B."/>
            <person name="Jarett J.K."/>
            <person name="Geller-Mcgrath D.E."/>
            <person name="Sieber C.M.K."/>
            <person name="Emerson J.B."/>
            <person name="Anantharaman K."/>
            <person name="Thomas B.C."/>
            <person name="Malmstrom R."/>
            <person name="Stieglmeier M."/>
            <person name="Klingl A."/>
            <person name="Woyke T."/>
            <person name="Ryan C.M."/>
            <person name="Banfield J.F."/>
        </authorList>
    </citation>
    <scope>NUCLEOTIDE SEQUENCE [LARGE SCALE GENOMIC DNA]</scope>
</reference>
<name>A0A2M6W4K6_9BACT</name>
<feature type="transmembrane region" description="Helical" evidence="1">
    <location>
        <begin position="502"/>
        <end position="521"/>
    </location>
</feature>
<evidence type="ECO:0000313" key="3">
    <source>
        <dbReference type="Proteomes" id="UP000231183"/>
    </source>
</evidence>
<gene>
    <name evidence="2" type="ORF">COU31_01400</name>
</gene>